<feature type="transmembrane region" description="Helical" evidence="14">
    <location>
        <begin position="20"/>
        <end position="39"/>
    </location>
</feature>
<dbReference type="Pfam" id="PF05208">
    <property type="entry name" value="ALG3"/>
    <property type="match status" value="1"/>
</dbReference>
<evidence type="ECO:0000256" key="3">
    <source>
        <dbReference type="ARBA" id="ARBA00011964"/>
    </source>
</evidence>
<feature type="transmembrane region" description="Helical" evidence="14">
    <location>
        <begin position="76"/>
        <end position="92"/>
    </location>
</feature>
<evidence type="ECO:0000256" key="7">
    <source>
        <dbReference type="ARBA" id="ARBA00022692"/>
    </source>
</evidence>
<dbReference type="UniPathway" id="UPA00378"/>
<dbReference type="EMBL" id="KZ303490">
    <property type="protein sequence ID" value="PIA18492.1"/>
    <property type="molecule type" value="Genomic_DNA"/>
</dbReference>
<dbReference type="GO" id="GO:0052925">
    <property type="term" value="F:dol-P-Man:Man(5)GlcNAc(2)-PP-Dol alpha-1,3-mannosyltransferase activity"/>
    <property type="evidence" value="ECO:0007669"/>
    <property type="project" value="UniProtKB-EC"/>
</dbReference>
<evidence type="ECO:0000256" key="6">
    <source>
        <dbReference type="ARBA" id="ARBA00022679"/>
    </source>
</evidence>
<sequence length="391" mass="43895">SPASRAWLLVQTVLFTQRFYKAAAAAIIVFEALINMAIIQRVAYTEIDWQAYMQQVAAVAEGERNYTRIRGDTGPLVYPAGFVWVYRALWAATDSGTDVRRAQYIFMGVYLTTLACVLVIYRMARVPVLWLVPLVLSRRLHSLYVLRLFNDTVAMLPAYLALAALCAGRLRWTGAALSAGIAVKMNVQLMLPGAAFVWWRYGGLRMVATQVAVVLALQALVALPFLCAYPSEYLAGAFEYSRRFDFTWTVNWRFVGEHMFGSSIWATVLLCAHLLLLICLGLIVWPRLSGRSVSSIIRKGLTLRWHCAHVDGEEAAAVVLSANFVGVVCARTLHYQFYTWYAHALPLLLYRSRLPLPAQLALWIIIEYAWNVYPSTTVSSLLLFAAHCIVL</sequence>
<feature type="transmembrane region" description="Helical" evidence="14">
    <location>
        <begin position="104"/>
        <end position="124"/>
    </location>
</feature>
<feature type="transmembrane region" description="Helical" evidence="14">
    <location>
        <begin position="176"/>
        <end position="199"/>
    </location>
</feature>
<keyword evidence="7 14" id="KW-0812">Transmembrane</keyword>
<keyword evidence="16" id="KW-1185">Reference proteome</keyword>
<comment type="subcellular location">
    <subcellularLocation>
        <location evidence="1 14">Endoplasmic reticulum membrane</location>
        <topology evidence="1 14">Multi-pass membrane protein</topology>
    </subcellularLocation>
</comment>
<dbReference type="AlphaFoldDB" id="A0A2G5BHN8"/>
<evidence type="ECO:0000256" key="9">
    <source>
        <dbReference type="ARBA" id="ARBA00022989"/>
    </source>
</evidence>
<evidence type="ECO:0000256" key="8">
    <source>
        <dbReference type="ARBA" id="ARBA00022824"/>
    </source>
</evidence>
<dbReference type="PANTHER" id="PTHR12646:SF0">
    <property type="entry name" value="DOL-P-MAN:MAN(5)GLCNAC(2)-PP-DOL ALPHA-1,3-MANNOSYLTRANSFERASE"/>
    <property type="match status" value="1"/>
</dbReference>
<evidence type="ECO:0000256" key="2">
    <source>
        <dbReference type="ARBA" id="ARBA00004922"/>
    </source>
</evidence>
<evidence type="ECO:0000256" key="13">
    <source>
        <dbReference type="ARBA" id="ARBA00093457"/>
    </source>
</evidence>
<gene>
    <name evidence="15" type="ORF">COEREDRAFT_26716</name>
</gene>
<feature type="non-terminal residue" evidence="15">
    <location>
        <position position="391"/>
    </location>
</feature>
<dbReference type="OrthoDB" id="20028at2759"/>
<feature type="transmembrane region" description="Helical" evidence="14">
    <location>
        <begin position="145"/>
        <end position="170"/>
    </location>
</feature>
<feature type="non-terminal residue" evidence="15">
    <location>
        <position position="1"/>
    </location>
</feature>
<comment type="function">
    <text evidence="11 14">Dol-P-Man:Man(5)GlcNAc(2)-PP-Dol alpha-1,3-mannosyltransferase that operates in the biosynthetic pathway of dolichol-linked oligosaccharides, the glycan precursors employed in protein asparagine (N)-glycosylation. The assembly of dolichol-linked oligosaccharides begins on the cytosolic side of the endoplasmic reticulum membrane and finishes in its lumen. The sequential addition of sugars to dolichol pyrophosphate produces dolichol-linked oligosaccharides containing fourteen sugars, including two GlcNAcs, nine mannoses and three glucoses. Once assembled, the oligosaccharide is transferred from the lipid to nascent proteins by oligosaccharyltransferases. In the lumen of the endoplasmic reticulum, adds the first dolichyl beta-D-mannosyl phosphate derived mannose in an alpha-1,3 linkage to Man(5)GlcNAc(2)-PP-dolichol to produce Man(6)GlcNAc(2)-PP-dolichol.</text>
</comment>
<comment type="similarity">
    <text evidence="13">Belongs to the glycosyltransferase ALG3 family.</text>
</comment>
<dbReference type="STRING" id="763665.A0A2G5BHN8"/>
<evidence type="ECO:0000256" key="1">
    <source>
        <dbReference type="ARBA" id="ARBA00004477"/>
    </source>
</evidence>
<dbReference type="EC" id="2.4.1.258" evidence="3 14"/>
<dbReference type="GO" id="GO:0005789">
    <property type="term" value="C:endoplasmic reticulum membrane"/>
    <property type="evidence" value="ECO:0007669"/>
    <property type="project" value="UniProtKB-SubCell"/>
</dbReference>
<evidence type="ECO:0000256" key="14">
    <source>
        <dbReference type="RuleBase" id="RU364047"/>
    </source>
</evidence>
<feature type="transmembrane region" description="Helical" evidence="14">
    <location>
        <begin position="264"/>
        <end position="285"/>
    </location>
</feature>
<comment type="catalytic activity">
    <reaction evidence="12 14">
        <text>an alpha-D-Man-(1-&gt;2)-alpha-D-Man-(1-&gt;2)-alpha-D-Man-(1-&gt;3)-[alpha-D-Man-(1-&gt;6)]-beta-D-Man-(1-&gt;4)-beta-D-GlcNAc-(1-&gt;4)-alpha-D-GlcNAc-diphospho-di-trans,poly-cis-dolichol + a di-trans,poly-cis-dolichyl beta-D-mannosyl phosphate = an alpha-D-Man-(1-&gt;2)-alpha-D-Man-(1-&gt;2)-alpha-D-Man-(1-&gt;3)-[alpha-D-Man-(1-&gt;3)-alpha-D-Man-(1-&gt;6)]-beta-D-Man-(1-&gt;4)-beta-D-GlcNAc-(1-&gt;4)-alpha-D-GlcNAc-diphospho-di-trans,poly-cis-dolichol + a di-trans,poly-cis-dolichyl phosphate + H(+)</text>
        <dbReference type="Rhea" id="RHEA:29527"/>
        <dbReference type="Rhea" id="RHEA-COMP:19498"/>
        <dbReference type="Rhea" id="RHEA-COMP:19501"/>
        <dbReference type="Rhea" id="RHEA-COMP:19516"/>
        <dbReference type="Rhea" id="RHEA-COMP:19517"/>
        <dbReference type="ChEBI" id="CHEBI:15378"/>
        <dbReference type="ChEBI" id="CHEBI:57683"/>
        <dbReference type="ChEBI" id="CHEBI:58211"/>
        <dbReference type="ChEBI" id="CHEBI:132515"/>
        <dbReference type="ChEBI" id="CHEBI:132516"/>
        <dbReference type="EC" id="2.4.1.258"/>
    </reaction>
    <physiologicalReaction direction="left-to-right" evidence="12 14">
        <dbReference type="Rhea" id="RHEA:29528"/>
    </physiologicalReaction>
</comment>
<protein>
    <recommendedName>
        <fullName evidence="4 14">Dol-P-Man:Man(5)GlcNAc(2)-PP-Dol alpha-1,3-mannosyltransferase</fullName>
        <ecNumber evidence="3 14">2.4.1.258</ecNumber>
    </recommendedName>
    <alternativeName>
        <fullName evidence="14">Dol-P-Man-dependent alpha(1-3)-mannosyltransferase</fullName>
    </alternativeName>
</protein>
<organism evidence="15 16">
    <name type="scientific">Coemansia reversa (strain ATCC 12441 / NRRL 1564)</name>
    <dbReference type="NCBI Taxonomy" id="763665"/>
    <lineage>
        <taxon>Eukaryota</taxon>
        <taxon>Fungi</taxon>
        <taxon>Fungi incertae sedis</taxon>
        <taxon>Zoopagomycota</taxon>
        <taxon>Kickxellomycotina</taxon>
        <taxon>Kickxellomycetes</taxon>
        <taxon>Kickxellales</taxon>
        <taxon>Kickxellaceae</taxon>
        <taxon>Coemansia</taxon>
    </lineage>
</organism>
<evidence type="ECO:0000256" key="12">
    <source>
        <dbReference type="ARBA" id="ARBA00049506"/>
    </source>
</evidence>
<keyword evidence="9 14" id="KW-1133">Transmembrane helix</keyword>
<evidence type="ECO:0000256" key="11">
    <source>
        <dbReference type="ARBA" id="ARBA00044743"/>
    </source>
</evidence>
<proteinExistence type="inferred from homology"/>
<dbReference type="InterPro" id="IPR007873">
    <property type="entry name" value="Glycosyltransferase_ALG3"/>
</dbReference>
<evidence type="ECO:0000256" key="5">
    <source>
        <dbReference type="ARBA" id="ARBA00022676"/>
    </source>
</evidence>
<evidence type="ECO:0000313" key="16">
    <source>
        <dbReference type="Proteomes" id="UP000242474"/>
    </source>
</evidence>
<dbReference type="PANTHER" id="PTHR12646">
    <property type="entry name" value="NOT56 - RELATED"/>
    <property type="match status" value="1"/>
</dbReference>
<keyword evidence="8 14" id="KW-0256">Endoplasmic reticulum</keyword>
<keyword evidence="6 14" id="KW-0808">Transferase</keyword>
<keyword evidence="10 14" id="KW-0472">Membrane</keyword>
<evidence type="ECO:0000256" key="4">
    <source>
        <dbReference type="ARBA" id="ARBA00015561"/>
    </source>
</evidence>
<feature type="transmembrane region" description="Helical" evidence="14">
    <location>
        <begin position="211"/>
        <end position="231"/>
    </location>
</feature>
<keyword evidence="5 14" id="KW-0328">Glycosyltransferase</keyword>
<dbReference type="Proteomes" id="UP000242474">
    <property type="component" value="Unassembled WGS sequence"/>
</dbReference>
<evidence type="ECO:0000313" key="15">
    <source>
        <dbReference type="EMBL" id="PIA18492.1"/>
    </source>
</evidence>
<reference evidence="15 16" key="1">
    <citation type="journal article" date="2015" name="Genome Biol. Evol.">
        <title>Phylogenomic analyses indicate that early fungi evolved digesting cell walls of algal ancestors of land plants.</title>
        <authorList>
            <person name="Chang Y."/>
            <person name="Wang S."/>
            <person name="Sekimoto S."/>
            <person name="Aerts A.L."/>
            <person name="Choi C."/>
            <person name="Clum A."/>
            <person name="LaButti K.M."/>
            <person name="Lindquist E.A."/>
            <person name="Yee Ngan C."/>
            <person name="Ohm R.A."/>
            <person name="Salamov A.A."/>
            <person name="Grigoriev I.V."/>
            <person name="Spatafora J.W."/>
            <person name="Berbee M.L."/>
        </authorList>
    </citation>
    <scope>NUCLEOTIDE SEQUENCE [LARGE SCALE GENOMIC DNA]</scope>
    <source>
        <strain evidence="15 16">NRRL 1564</strain>
    </source>
</reference>
<name>A0A2G5BHN8_COERN</name>
<comment type="pathway">
    <text evidence="2 14">Protein modification; protein glycosylation.</text>
</comment>
<accession>A0A2G5BHN8</accession>
<evidence type="ECO:0000256" key="10">
    <source>
        <dbReference type="ARBA" id="ARBA00023136"/>
    </source>
</evidence>